<reference evidence="3" key="1">
    <citation type="submission" date="2016-05" db="EMBL/GenBank/DDBJ databases">
        <authorList>
            <person name="Naeem R."/>
        </authorList>
    </citation>
    <scope>NUCLEOTIDE SEQUENCE [LARGE SCALE GENOMIC DNA]</scope>
</reference>
<proteinExistence type="predicted"/>
<organism evidence="2 3">
    <name type="scientific">Plasmodium ovale wallikeri</name>
    <dbReference type="NCBI Taxonomy" id="864142"/>
    <lineage>
        <taxon>Eukaryota</taxon>
        <taxon>Sar</taxon>
        <taxon>Alveolata</taxon>
        <taxon>Apicomplexa</taxon>
        <taxon>Aconoidasida</taxon>
        <taxon>Haemosporida</taxon>
        <taxon>Plasmodiidae</taxon>
        <taxon>Plasmodium</taxon>
        <taxon>Plasmodium (Plasmodium)</taxon>
    </lineage>
</organism>
<dbReference type="Proteomes" id="UP000078555">
    <property type="component" value="Unassembled WGS sequence"/>
</dbReference>
<dbReference type="EMBL" id="FLRD01000107">
    <property type="protein sequence ID" value="SBT38065.1"/>
    <property type="molecule type" value="Genomic_DNA"/>
</dbReference>
<gene>
    <name evidence="2" type="ORF">POVWA1_037220</name>
</gene>
<feature type="compositionally biased region" description="Basic and acidic residues" evidence="1">
    <location>
        <begin position="347"/>
        <end position="358"/>
    </location>
</feature>
<feature type="region of interest" description="Disordered" evidence="1">
    <location>
        <begin position="90"/>
        <end position="126"/>
    </location>
</feature>
<accession>A0A1A8Z2G2</accession>
<feature type="region of interest" description="Disordered" evidence="1">
    <location>
        <begin position="281"/>
        <end position="358"/>
    </location>
</feature>
<feature type="region of interest" description="Disordered" evidence="1">
    <location>
        <begin position="545"/>
        <end position="575"/>
    </location>
</feature>
<evidence type="ECO:0000313" key="2">
    <source>
        <dbReference type="EMBL" id="SBT38065.1"/>
    </source>
</evidence>
<feature type="compositionally biased region" description="Polar residues" evidence="1">
    <location>
        <begin position="322"/>
        <end position="332"/>
    </location>
</feature>
<keyword evidence="3" id="KW-1185">Reference proteome</keyword>
<sequence>MKEFEKIDFKSVKSSYLEDDLKIKNVESVKANLHARNGEILEKIRNETNFVGSLESLISLQSTPNGKFECEDVDIESITNWGGAQTAEGIVLDGGRKSGEGKEGGGGQLRDRDEEDDGEKEGKPTEASYTLKKVSDFFSRTKDACKSLHLEKLFLCKNGSDLYNDKYTDINVGDYAENNPNMWLKGGNNLGNPTFNKVGIMKMIEKKLKSGNTFAIENIYNVFRGTINDFMDVYLQKENEDVELMYSKLYETGRDINQSAQVLLKGERKNIQREDASGKTRLGNKYNVDNNMFNMPGENVYNMKRENTPKESKHEEKRSKQEGSMSNRNYYNTHIRRSSLFSNSTQEKAKTKWSDPRLSENSPYYERNVVQFGKSDTIGHITKEESLHKKLMSNESNKTLDEMDEKSSHQRGNSYIPDVKKFEYSNMISDYLHNQKEIKKKVFSSKPNHDRTFRSYGEKDKLFDTQVNDKNIFDISPLTQKYKYRSNIILTINKIKNVERVIEINLSITDVQLKIPGMRVENVILPYKYANELLTIRVRTLNESGEDMKETEKEKNNGEENGKREEKCRNSNTPNEYYGGVKKTLEREGCPMIKCYYVFIPLNNIKEEVINKRLILIDSKNKEMYENENLLPDTLYLIQSKNLSSMNEKHIYISIKKCLSGIHFYPKFDHENESRNINKEVFSNVIHDNSIFTPTYVSVYNDDVDREIGKFINENHLIRKIKIDKLPEKGHYVIDNSLFHFFFSKENILYCIQNDRSNRMNKCSSIVEPASNLFNLMCNNFLTVKSFLDLFPPHIFPLIEDVDYFDFIEKDEFLKLRFILHFLAITENICMNLCSIINLNTNIQSIFHNNLKAVHIKDQTEQGNYFTFLYTSYEDGGEPTGYFFNYAKPFIFRFQEGEHIGRTESRQTERSKVVELKFGEPRGELPSEPGHELRHELRNEVQNEAQHEKKRDIQHEAQREMENKLMHEMRYDVKDEVRYKVIHKVNDELREEVKSKPRNELNDNDLFIYDYARKQSIFLYNAIKNYDEIKSIQTCYDKEKNLYYTSDHTKKHFQNFYLNILHRYNQLAHENKCHYIHPISWGKPTEKRESAKMFGNNNSAIAFSGEGHDQGQDQGQGHSQGHSQGSIRAALSAGVKQIPLGEHAEHTGQREQLESLERQEQMDSLKRMEQMRCRGEMGKGPPTDHLPDGEYKSMEEKKQSIFRAEESMYCEKRPLKGYSKVKSNYKDDSTFTPRYIEDKESFPFQWEDYTHYSKNKGRESISKGCYYGNYSTYNKNECVEGENSNKMIGEGQRITTKKDINLLINKEKQKKDENVHNPLHEDLIRCSKDNNRNVHLGELYKNDFAKKYAVTGSKHCSGSTHLRSNIEKGRENNNYIFENENTPSIEHLQRDINYNHVFTPEHEENLCSHNYHCNQSEDFLNKKDVHEYEIMDNSSDSIDLRKNYTDEENSSTELKNNSFNLIPNSRKKKNDNSLLPPQGQSTYLSERDEFNIEFVNFDTDKMRDANSGKQCKLVRGSANGV</sequence>
<feature type="region of interest" description="Disordered" evidence="1">
    <location>
        <begin position="1444"/>
        <end position="1482"/>
    </location>
</feature>
<feature type="region of interest" description="Disordered" evidence="1">
    <location>
        <begin position="1098"/>
        <end position="1127"/>
    </location>
</feature>
<evidence type="ECO:0000313" key="3">
    <source>
        <dbReference type="Proteomes" id="UP000078555"/>
    </source>
</evidence>
<feature type="compositionally biased region" description="Basic and acidic residues" evidence="1">
    <location>
        <begin position="94"/>
        <end position="103"/>
    </location>
</feature>
<feature type="compositionally biased region" description="Low complexity" evidence="1">
    <location>
        <begin position="1112"/>
        <end position="1126"/>
    </location>
</feature>
<feature type="compositionally biased region" description="Polar residues" evidence="1">
    <location>
        <begin position="1451"/>
        <end position="1463"/>
    </location>
</feature>
<evidence type="ECO:0000256" key="1">
    <source>
        <dbReference type="SAM" id="MobiDB-lite"/>
    </source>
</evidence>
<name>A0A1A8Z2G2_PLAOA</name>
<feature type="compositionally biased region" description="Polar residues" evidence="1">
    <location>
        <begin position="1472"/>
        <end position="1482"/>
    </location>
</feature>
<feature type="compositionally biased region" description="Basic and acidic residues" evidence="1">
    <location>
        <begin position="546"/>
        <end position="569"/>
    </location>
</feature>
<feature type="compositionally biased region" description="Basic and acidic residues" evidence="1">
    <location>
        <begin position="303"/>
        <end position="321"/>
    </location>
</feature>
<protein>
    <submittedName>
        <fullName evidence="2">Uncharacterized protein</fullName>
    </submittedName>
</protein>